<evidence type="ECO:0000313" key="2">
    <source>
        <dbReference type="Proteomes" id="UP001652741"/>
    </source>
</evidence>
<name>A0A1S3QB95_SALSA</name>
<evidence type="ECO:0000256" key="1">
    <source>
        <dbReference type="SAM" id="Coils"/>
    </source>
</evidence>
<keyword evidence="2" id="KW-1185">Reference proteome</keyword>
<sequence length="159" mass="17620">MTCGPVSSPSVSLDQNPLICFLHQTTYTALFVKKCCLKMRGAVALLVLLFCVSGAWAQGESGGVKAELKELSNTVVKQKVEPRVTNTELQQRSRIKELKKENAALKVRLSASAWEVEDLKRENAALEARVTASERENTAFEARLSVIEREVEELENKKG</sequence>
<dbReference type="Proteomes" id="UP001652741">
    <property type="component" value="Chromosome ssa29"/>
</dbReference>
<keyword evidence="1" id="KW-0175">Coiled coil</keyword>
<evidence type="ECO:0000313" key="3">
    <source>
        <dbReference type="RefSeq" id="XP_014037137.1"/>
    </source>
</evidence>
<organism evidence="2 3">
    <name type="scientific">Salmo salar</name>
    <name type="common">Atlantic salmon</name>
    <dbReference type="NCBI Taxonomy" id="8030"/>
    <lineage>
        <taxon>Eukaryota</taxon>
        <taxon>Metazoa</taxon>
        <taxon>Chordata</taxon>
        <taxon>Craniata</taxon>
        <taxon>Vertebrata</taxon>
        <taxon>Euteleostomi</taxon>
        <taxon>Actinopterygii</taxon>
        <taxon>Neopterygii</taxon>
        <taxon>Teleostei</taxon>
        <taxon>Protacanthopterygii</taxon>
        <taxon>Salmoniformes</taxon>
        <taxon>Salmonidae</taxon>
        <taxon>Salmoninae</taxon>
        <taxon>Salmo</taxon>
    </lineage>
</organism>
<proteinExistence type="predicted"/>
<dbReference type="GeneID" id="106590554"/>
<accession>A0A1S3QB95</accession>
<dbReference type="AlphaFoldDB" id="A0A1S3QB95"/>
<reference evidence="3" key="1">
    <citation type="submission" date="2025-08" db="UniProtKB">
        <authorList>
            <consortium name="RefSeq"/>
        </authorList>
    </citation>
    <scope>IDENTIFICATION</scope>
</reference>
<gene>
    <name evidence="3" type="primary">LOC106590554</name>
</gene>
<dbReference type="RefSeq" id="XP_014037137.1">
    <property type="nucleotide sequence ID" value="XM_014181662.2"/>
</dbReference>
<dbReference type="KEGG" id="sasa:106590554"/>
<feature type="coiled-coil region" evidence="1">
    <location>
        <begin position="109"/>
        <end position="157"/>
    </location>
</feature>
<protein>
    <submittedName>
        <fullName evidence="3">Uncharacterized protein</fullName>
    </submittedName>
</protein>